<evidence type="ECO:0000256" key="10">
    <source>
        <dbReference type="ARBA" id="ARBA00052017"/>
    </source>
</evidence>
<dbReference type="HAMAP" id="MF_01405">
    <property type="entry name" value="Non_canon_purine_NTPase"/>
    <property type="match status" value="1"/>
</dbReference>
<comment type="subunit">
    <text evidence="3">Homodimer.</text>
</comment>
<evidence type="ECO:0000256" key="6">
    <source>
        <dbReference type="ARBA" id="ARBA00022801"/>
    </source>
</evidence>
<protein>
    <recommendedName>
        <fullName evidence="12">dITP/XTP pyrophosphatase</fullName>
        <ecNumber evidence="11">3.6.1.66</ecNumber>
    </recommendedName>
    <alternativeName>
        <fullName evidence="13">Non-canonical purine NTP pyrophosphatase</fullName>
    </alternativeName>
    <alternativeName>
        <fullName evidence="14">Non-standard purine NTP pyrophosphatase</fullName>
    </alternativeName>
    <alternativeName>
        <fullName evidence="16">Nucleoside-triphosphate diphosphatase</fullName>
    </alternativeName>
    <alternativeName>
        <fullName evidence="15">Nucleoside-triphosphate pyrophosphatase</fullName>
    </alternativeName>
</protein>
<dbReference type="Pfam" id="PF01725">
    <property type="entry name" value="Ham1p_like"/>
    <property type="match status" value="1"/>
</dbReference>
<sequence>MKKIVLATANTHKVTEFQRILGELLPGLELIASSDFSNVPVIEETGATFAENALLKAKVINEFTKLPAIADDSGLVVAALNGAPGIFSARYAGINATDQENVAKLISDIDNIDDSLLEASFECAIALVDREQNLELVVQGQMPGRVIKQVRGANGFGYDPMFIPQGFSKTAAELSDQDKDKISHRGIALRKMSGILKQLQG</sequence>
<dbReference type="GO" id="GO:0009146">
    <property type="term" value="P:purine nucleoside triphosphate catabolic process"/>
    <property type="evidence" value="ECO:0007669"/>
    <property type="project" value="UniProtKB-ARBA"/>
</dbReference>
<dbReference type="GO" id="GO:0000166">
    <property type="term" value="F:nucleotide binding"/>
    <property type="evidence" value="ECO:0007669"/>
    <property type="project" value="UniProtKB-KW"/>
</dbReference>
<keyword evidence="7" id="KW-0460">Magnesium</keyword>
<dbReference type="GO" id="GO:0046872">
    <property type="term" value="F:metal ion binding"/>
    <property type="evidence" value="ECO:0007669"/>
    <property type="project" value="UniProtKB-KW"/>
</dbReference>
<dbReference type="EC" id="3.6.1.66" evidence="11"/>
<evidence type="ECO:0000256" key="8">
    <source>
        <dbReference type="ARBA" id="ARBA00023080"/>
    </source>
</evidence>
<dbReference type="GO" id="GO:0009117">
    <property type="term" value="P:nucleotide metabolic process"/>
    <property type="evidence" value="ECO:0007669"/>
    <property type="project" value="UniProtKB-KW"/>
</dbReference>
<dbReference type="InterPro" id="IPR029001">
    <property type="entry name" value="ITPase-like_fam"/>
</dbReference>
<proteinExistence type="inferred from homology"/>
<dbReference type="GO" id="GO:0017111">
    <property type="term" value="F:ribonucleoside triphosphate phosphatase activity"/>
    <property type="evidence" value="ECO:0007669"/>
    <property type="project" value="InterPro"/>
</dbReference>
<keyword evidence="6" id="KW-0378">Hydrolase</keyword>
<dbReference type="FunFam" id="3.90.950.10:FF:000001">
    <property type="entry name" value="dITP/XTP pyrophosphatase"/>
    <property type="match status" value="1"/>
</dbReference>
<evidence type="ECO:0000256" key="11">
    <source>
        <dbReference type="ARBA" id="ARBA00066468"/>
    </source>
</evidence>
<dbReference type="EMBL" id="CAEZTU010000051">
    <property type="protein sequence ID" value="CAB4581033.1"/>
    <property type="molecule type" value="Genomic_DNA"/>
</dbReference>
<dbReference type="Gene3D" id="3.90.950.10">
    <property type="match status" value="1"/>
</dbReference>
<dbReference type="InterPro" id="IPR002637">
    <property type="entry name" value="RdgB/HAM1"/>
</dbReference>
<dbReference type="GO" id="GO:0036220">
    <property type="term" value="F:ITP diphosphatase activity"/>
    <property type="evidence" value="ECO:0007669"/>
    <property type="project" value="UniProtKB-EC"/>
</dbReference>
<dbReference type="GO" id="GO:0035870">
    <property type="term" value="F:dITP diphosphatase activity"/>
    <property type="evidence" value="ECO:0007669"/>
    <property type="project" value="UniProtKB-ARBA"/>
</dbReference>
<dbReference type="GO" id="GO:0036222">
    <property type="term" value="F:XTP diphosphatase activity"/>
    <property type="evidence" value="ECO:0007669"/>
    <property type="project" value="UniProtKB-ARBA"/>
</dbReference>
<keyword evidence="4" id="KW-0479">Metal-binding</keyword>
<evidence type="ECO:0000256" key="15">
    <source>
        <dbReference type="ARBA" id="ARBA00083186"/>
    </source>
</evidence>
<comment type="cofactor">
    <cofactor evidence="1">
        <name>Mg(2+)</name>
        <dbReference type="ChEBI" id="CHEBI:18420"/>
    </cofactor>
</comment>
<keyword evidence="8" id="KW-0546">Nucleotide metabolism</keyword>
<dbReference type="PANTHER" id="PTHR11067">
    <property type="entry name" value="INOSINE TRIPHOSPHATE PYROPHOSPHATASE/HAM1 PROTEIN"/>
    <property type="match status" value="1"/>
</dbReference>
<dbReference type="SUPFAM" id="SSF52972">
    <property type="entry name" value="ITPase-like"/>
    <property type="match status" value="1"/>
</dbReference>
<reference evidence="17" key="1">
    <citation type="submission" date="2020-05" db="EMBL/GenBank/DDBJ databases">
        <authorList>
            <person name="Chiriac C."/>
            <person name="Salcher M."/>
            <person name="Ghai R."/>
            <person name="Kavagutti S V."/>
        </authorList>
    </citation>
    <scope>NUCLEOTIDE SEQUENCE</scope>
</reference>
<dbReference type="NCBIfam" id="TIGR00042">
    <property type="entry name" value="RdgB/HAM1 family non-canonical purine NTP pyrophosphatase"/>
    <property type="match status" value="1"/>
</dbReference>
<keyword evidence="5" id="KW-0547">Nucleotide-binding</keyword>
<evidence type="ECO:0000256" key="16">
    <source>
        <dbReference type="ARBA" id="ARBA00083635"/>
    </source>
</evidence>
<evidence type="ECO:0000256" key="3">
    <source>
        <dbReference type="ARBA" id="ARBA00011738"/>
    </source>
</evidence>
<evidence type="ECO:0000256" key="7">
    <source>
        <dbReference type="ARBA" id="ARBA00022842"/>
    </source>
</evidence>
<evidence type="ECO:0000256" key="5">
    <source>
        <dbReference type="ARBA" id="ARBA00022741"/>
    </source>
</evidence>
<dbReference type="AlphaFoldDB" id="A0A6J6F1Z8"/>
<dbReference type="GO" id="GO:0005829">
    <property type="term" value="C:cytosol"/>
    <property type="evidence" value="ECO:0007669"/>
    <property type="project" value="TreeGrafter"/>
</dbReference>
<evidence type="ECO:0000313" key="17">
    <source>
        <dbReference type="EMBL" id="CAB4581033.1"/>
    </source>
</evidence>
<comment type="similarity">
    <text evidence="2">Belongs to the HAM1 NTPase family.</text>
</comment>
<accession>A0A6J6F1Z8</accession>
<evidence type="ECO:0000256" key="1">
    <source>
        <dbReference type="ARBA" id="ARBA00001946"/>
    </source>
</evidence>
<evidence type="ECO:0000256" key="12">
    <source>
        <dbReference type="ARBA" id="ARBA00071289"/>
    </source>
</evidence>
<evidence type="ECO:0000256" key="13">
    <source>
        <dbReference type="ARBA" id="ARBA00075987"/>
    </source>
</evidence>
<comment type="catalytic activity">
    <reaction evidence="10">
        <text>XTP + H2O = XMP + diphosphate + H(+)</text>
        <dbReference type="Rhea" id="RHEA:28610"/>
        <dbReference type="ChEBI" id="CHEBI:15377"/>
        <dbReference type="ChEBI" id="CHEBI:15378"/>
        <dbReference type="ChEBI" id="CHEBI:33019"/>
        <dbReference type="ChEBI" id="CHEBI:57464"/>
        <dbReference type="ChEBI" id="CHEBI:61314"/>
        <dbReference type="EC" id="3.6.1.66"/>
    </reaction>
</comment>
<dbReference type="InterPro" id="IPR020922">
    <property type="entry name" value="dITP/XTP_pyrophosphatase"/>
</dbReference>
<evidence type="ECO:0000256" key="14">
    <source>
        <dbReference type="ARBA" id="ARBA00078805"/>
    </source>
</evidence>
<dbReference type="PANTHER" id="PTHR11067:SF9">
    <property type="entry name" value="INOSINE TRIPHOSPHATE PYROPHOSPHATASE"/>
    <property type="match status" value="1"/>
</dbReference>
<evidence type="ECO:0000256" key="2">
    <source>
        <dbReference type="ARBA" id="ARBA00008023"/>
    </source>
</evidence>
<gene>
    <name evidence="17" type="ORF">UFOPK1740_00934</name>
</gene>
<evidence type="ECO:0000256" key="9">
    <source>
        <dbReference type="ARBA" id="ARBA00051875"/>
    </source>
</evidence>
<comment type="catalytic activity">
    <reaction evidence="9">
        <text>dITP + H2O = dIMP + diphosphate + H(+)</text>
        <dbReference type="Rhea" id="RHEA:28342"/>
        <dbReference type="ChEBI" id="CHEBI:15377"/>
        <dbReference type="ChEBI" id="CHEBI:15378"/>
        <dbReference type="ChEBI" id="CHEBI:33019"/>
        <dbReference type="ChEBI" id="CHEBI:61194"/>
        <dbReference type="ChEBI" id="CHEBI:61382"/>
        <dbReference type="EC" id="3.6.1.66"/>
    </reaction>
</comment>
<name>A0A6J6F1Z8_9ZZZZ</name>
<evidence type="ECO:0000256" key="4">
    <source>
        <dbReference type="ARBA" id="ARBA00022723"/>
    </source>
</evidence>
<dbReference type="CDD" id="cd00515">
    <property type="entry name" value="HAM1"/>
    <property type="match status" value="1"/>
</dbReference>
<organism evidence="17">
    <name type="scientific">freshwater metagenome</name>
    <dbReference type="NCBI Taxonomy" id="449393"/>
    <lineage>
        <taxon>unclassified sequences</taxon>
        <taxon>metagenomes</taxon>
        <taxon>ecological metagenomes</taxon>
    </lineage>
</organism>